<dbReference type="GO" id="GO:0005737">
    <property type="term" value="C:cytoplasm"/>
    <property type="evidence" value="ECO:0007669"/>
    <property type="project" value="TreeGrafter"/>
</dbReference>
<dbReference type="PROSITE" id="PS50858">
    <property type="entry name" value="BSD"/>
    <property type="match status" value="1"/>
</dbReference>
<evidence type="ECO:0000256" key="1">
    <source>
        <dbReference type="SAM" id="MobiDB-lite"/>
    </source>
</evidence>
<dbReference type="EnsemblProtists" id="EOD38702">
    <property type="protein sequence ID" value="EOD38702"/>
    <property type="gene ID" value="EMIHUDRAFT_251694"/>
</dbReference>
<dbReference type="SUPFAM" id="SSF140383">
    <property type="entry name" value="BSD domain-like"/>
    <property type="match status" value="1"/>
</dbReference>
<protein>
    <recommendedName>
        <fullName evidence="2">BSD domain-containing protein</fullName>
    </recommendedName>
</protein>
<dbReference type="Gene3D" id="1.10.3970.10">
    <property type="entry name" value="BSD domain"/>
    <property type="match status" value="1"/>
</dbReference>
<dbReference type="PaxDb" id="2903-EOD38702"/>
<dbReference type="Proteomes" id="UP000013827">
    <property type="component" value="Unassembled WGS sequence"/>
</dbReference>
<reference evidence="4" key="1">
    <citation type="journal article" date="2013" name="Nature">
        <title>Pan genome of the phytoplankton Emiliania underpins its global distribution.</title>
        <authorList>
            <person name="Read B.A."/>
            <person name="Kegel J."/>
            <person name="Klute M.J."/>
            <person name="Kuo A."/>
            <person name="Lefebvre S.C."/>
            <person name="Maumus F."/>
            <person name="Mayer C."/>
            <person name="Miller J."/>
            <person name="Monier A."/>
            <person name="Salamov A."/>
            <person name="Young J."/>
            <person name="Aguilar M."/>
            <person name="Claverie J.M."/>
            <person name="Frickenhaus S."/>
            <person name="Gonzalez K."/>
            <person name="Herman E.K."/>
            <person name="Lin Y.C."/>
            <person name="Napier J."/>
            <person name="Ogata H."/>
            <person name="Sarno A.F."/>
            <person name="Shmutz J."/>
            <person name="Schroeder D."/>
            <person name="de Vargas C."/>
            <person name="Verret F."/>
            <person name="von Dassow P."/>
            <person name="Valentin K."/>
            <person name="Van de Peer Y."/>
            <person name="Wheeler G."/>
            <person name="Dacks J.B."/>
            <person name="Delwiche C.F."/>
            <person name="Dyhrman S.T."/>
            <person name="Glockner G."/>
            <person name="John U."/>
            <person name="Richards T."/>
            <person name="Worden A.Z."/>
            <person name="Zhang X."/>
            <person name="Grigoriev I.V."/>
            <person name="Allen A.E."/>
            <person name="Bidle K."/>
            <person name="Borodovsky M."/>
            <person name="Bowler C."/>
            <person name="Brownlee C."/>
            <person name="Cock J.M."/>
            <person name="Elias M."/>
            <person name="Gladyshev V.N."/>
            <person name="Groth M."/>
            <person name="Guda C."/>
            <person name="Hadaegh A."/>
            <person name="Iglesias-Rodriguez M.D."/>
            <person name="Jenkins J."/>
            <person name="Jones B.M."/>
            <person name="Lawson T."/>
            <person name="Leese F."/>
            <person name="Lindquist E."/>
            <person name="Lobanov A."/>
            <person name="Lomsadze A."/>
            <person name="Malik S.B."/>
            <person name="Marsh M.E."/>
            <person name="Mackinder L."/>
            <person name="Mock T."/>
            <person name="Mueller-Roeber B."/>
            <person name="Pagarete A."/>
            <person name="Parker M."/>
            <person name="Probert I."/>
            <person name="Quesneville H."/>
            <person name="Raines C."/>
            <person name="Rensing S.A."/>
            <person name="Riano-Pachon D.M."/>
            <person name="Richier S."/>
            <person name="Rokitta S."/>
            <person name="Shiraiwa Y."/>
            <person name="Soanes D.M."/>
            <person name="van der Giezen M."/>
            <person name="Wahlund T.M."/>
            <person name="Williams B."/>
            <person name="Wilson W."/>
            <person name="Wolfe G."/>
            <person name="Wurch L.L."/>
        </authorList>
    </citation>
    <scope>NUCLEOTIDE SEQUENCE</scope>
</reference>
<dbReference type="InterPro" id="IPR051494">
    <property type="entry name" value="BSD_domain-containing"/>
</dbReference>
<feature type="compositionally biased region" description="Low complexity" evidence="1">
    <location>
        <begin position="112"/>
        <end position="129"/>
    </location>
</feature>
<dbReference type="GeneID" id="17283977"/>
<dbReference type="InterPro" id="IPR035925">
    <property type="entry name" value="BSD_dom_sf"/>
</dbReference>
<proteinExistence type="predicted"/>
<dbReference type="KEGG" id="ehx:EMIHUDRAFT_251694"/>
<sequence length="192" mass="21143">MGSEHSVFLPPWEAETEAEKARADDFRAAVKSLSNSTANFLVPHVLSSDPAFTWDWVEHRPFAEAAYQSDERLTKLIPRLVPSRISEEDFWRNYFSHVFAVKRRFEAEAAAPEPSDLAPSCSSAASGAGVRTAAPQPPAMLKSASSLATVSYPEKFHLAVHYANHGPPLPSLSDADRILLEALQMQAAPWQL</sequence>
<keyword evidence="4" id="KW-1185">Reference proteome</keyword>
<dbReference type="RefSeq" id="XP_005791131.1">
    <property type="nucleotide sequence ID" value="XM_005791074.1"/>
</dbReference>
<dbReference type="InterPro" id="IPR005607">
    <property type="entry name" value="BSD_dom"/>
</dbReference>
<dbReference type="PANTHER" id="PTHR16019">
    <property type="entry name" value="SYNAPSE-ASSOCIATED PROTEIN"/>
    <property type="match status" value="1"/>
</dbReference>
<name>A0A0D3KSG7_EMIH1</name>
<dbReference type="PANTHER" id="PTHR16019:SF5">
    <property type="entry name" value="BSD DOMAIN-CONTAINING PROTEIN 1"/>
    <property type="match status" value="1"/>
</dbReference>
<evidence type="ECO:0000259" key="2">
    <source>
        <dbReference type="PROSITE" id="PS50858"/>
    </source>
</evidence>
<evidence type="ECO:0000313" key="3">
    <source>
        <dbReference type="EnsemblProtists" id="EOD38702"/>
    </source>
</evidence>
<accession>A0A0D3KSG7</accession>
<dbReference type="Pfam" id="PF03909">
    <property type="entry name" value="BSD"/>
    <property type="match status" value="1"/>
</dbReference>
<organism evidence="3 4">
    <name type="scientific">Emiliania huxleyi (strain CCMP1516)</name>
    <dbReference type="NCBI Taxonomy" id="280463"/>
    <lineage>
        <taxon>Eukaryota</taxon>
        <taxon>Haptista</taxon>
        <taxon>Haptophyta</taxon>
        <taxon>Prymnesiophyceae</taxon>
        <taxon>Isochrysidales</taxon>
        <taxon>Noelaerhabdaceae</taxon>
        <taxon>Emiliania</taxon>
    </lineage>
</organism>
<evidence type="ECO:0000313" key="4">
    <source>
        <dbReference type="Proteomes" id="UP000013827"/>
    </source>
</evidence>
<dbReference type="HOGENOM" id="CLU_122238_0_0_1"/>
<feature type="domain" description="BSD" evidence="2">
    <location>
        <begin position="63"/>
        <end position="102"/>
    </location>
</feature>
<feature type="region of interest" description="Disordered" evidence="1">
    <location>
        <begin position="112"/>
        <end position="136"/>
    </location>
</feature>
<dbReference type="AlphaFoldDB" id="A0A0D3KSG7"/>
<reference evidence="3" key="2">
    <citation type="submission" date="2024-10" db="UniProtKB">
        <authorList>
            <consortium name="EnsemblProtists"/>
        </authorList>
    </citation>
    <scope>IDENTIFICATION</scope>
</reference>